<organism evidence="1 2">
    <name type="scientific">Micromonospora sonchi</name>
    <dbReference type="NCBI Taxonomy" id="1763543"/>
    <lineage>
        <taxon>Bacteria</taxon>
        <taxon>Bacillati</taxon>
        <taxon>Actinomycetota</taxon>
        <taxon>Actinomycetes</taxon>
        <taxon>Micromonosporales</taxon>
        <taxon>Micromonosporaceae</taxon>
        <taxon>Micromonospora</taxon>
    </lineage>
</organism>
<comment type="caution">
    <text evidence="1">The sequence shown here is derived from an EMBL/GenBank/DDBJ whole genome shotgun (WGS) entry which is preliminary data.</text>
</comment>
<dbReference type="Gene3D" id="2.50.20.20">
    <property type="match status" value="1"/>
</dbReference>
<evidence type="ECO:0008006" key="3">
    <source>
        <dbReference type="Google" id="ProtNLM"/>
    </source>
</evidence>
<evidence type="ECO:0000313" key="1">
    <source>
        <dbReference type="EMBL" id="GGM51666.1"/>
    </source>
</evidence>
<proteinExistence type="predicted"/>
<dbReference type="Proteomes" id="UP000608890">
    <property type="component" value="Unassembled WGS sequence"/>
</dbReference>
<protein>
    <recommendedName>
        <fullName evidence="3">Lipoprotein</fullName>
    </recommendedName>
</protein>
<accession>A0A917X1A6</accession>
<reference evidence="1" key="1">
    <citation type="journal article" date="2014" name="Int. J. Syst. Evol. Microbiol.">
        <title>Complete genome sequence of Corynebacterium casei LMG S-19264T (=DSM 44701T), isolated from a smear-ripened cheese.</title>
        <authorList>
            <consortium name="US DOE Joint Genome Institute (JGI-PGF)"/>
            <person name="Walter F."/>
            <person name="Albersmeier A."/>
            <person name="Kalinowski J."/>
            <person name="Ruckert C."/>
        </authorList>
    </citation>
    <scope>NUCLEOTIDE SEQUENCE</scope>
    <source>
        <strain evidence="1">CGMCC 4.7312</strain>
    </source>
</reference>
<gene>
    <name evidence="1" type="ORF">GCM10011608_40760</name>
</gene>
<reference evidence="1" key="2">
    <citation type="submission" date="2020-09" db="EMBL/GenBank/DDBJ databases">
        <authorList>
            <person name="Sun Q."/>
            <person name="Zhou Y."/>
        </authorList>
    </citation>
    <scope>NUCLEOTIDE SEQUENCE</scope>
    <source>
        <strain evidence="1">CGMCC 4.7312</strain>
    </source>
</reference>
<sequence length="276" mass="28192">MAHRLPVAGKPTRRPVGVQGVPTLGAPMRREFIMRFARVLAPAAVAVVLLAGCGGGNGGGAAAPTSAPSSTAPAGNGVADLTAEEILAAATDALKKAGSYQITGEAVEDGEKMSMDLRIAGDDLAGTIGMGKSSFELLLVGGQPYFKADAAFWKQVGGSEGAGVAKLIGDRWVKVGKDDDNFKGLFDLADTGKMLKPDGAVTKGEVKEIDAGPAIGLVDEKDKGTLYVATTGEPYPLLIESSDGEVVIGGFGKSFPEIKKPAEDEVLDFSELASGA</sequence>
<dbReference type="EMBL" id="BMNB01000020">
    <property type="protein sequence ID" value="GGM51666.1"/>
    <property type="molecule type" value="Genomic_DNA"/>
</dbReference>
<evidence type="ECO:0000313" key="2">
    <source>
        <dbReference type="Proteomes" id="UP000608890"/>
    </source>
</evidence>
<dbReference type="AlphaFoldDB" id="A0A917X1A6"/>
<keyword evidence="2" id="KW-1185">Reference proteome</keyword>
<name>A0A917X1A6_9ACTN</name>